<dbReference type="Proteomes" id="UP000248631">
    <property type="component" value="Unassembled WGS sequence"/>
</dbReference>
<feature type="non-terminal residue" evidence="2">
    <location>
        <position position="1"/>
    </location>
</feature>
<evidence type="ECO:0000313" key="2">
    <source>
        <dbReference type="EMBL" id="RAM61143.1"/>
    </source>
</evidence>
<name>A0ABX9BU57_9BURK</name>
<reference evidence="2 3" key="1">
    <citation type="submission" date="2014-12" db="EMBL/GenBank/DDBJ databases">
        <title>Complete genome sequence of Herbaspirillum rubrisubalbicans Os38.</title>
        <authorList>
            <person name="Chen M."/>
            <person name="An Q."/>
        </authorList>
    </citation>
    <scope>NUCLEOTIDE SEQUENCE [LARGE SCALE GENOMIC DNA]</scope>
    <source>
        <strain evidence="2 3">Os38</strain>
    </source>
</reference>
<evidence type="ECO:0000256" key="1">
    <source>
        <dbReference type="SAM" id="MobiDB-lite"/>
    </source>
</evidence>
<dbReference type="RefSeq" id="WP_146744909.1">
    <property type="nucleotide sequence ID" value="NZ_JUGD01000067.1"/>
</dbReference>
<sequence>ITLVAQRDVNFSTVHETSQEKLAWDNDNRAEVNRDNAIGSTVQGKEISLTAGRDINAEGSLAATAANNINIGTDVSTASARDQHKKTDAGGVLSSRTVTTDD</sequence>
<accession>A0ABX9BU57</accession>
<comment type="caution">
    <text evidence="2">The sequence shown here is derived from an EMBL/GenBank/DDBJ whole genome shotgun (WGS) entry which is preliminary data.</text>
</comment>
<dbReference type="EMBL" id="JUGD01000067">
    <property type="protein sequence ID" value="RAM61143.1"/>
    <property type="molecule type" value="Genomic_DNA"/>
</dbReference>
<keyword evidence="3" id="KW-1185">Reference proteome</keyword>
<evidence type="ECO:0008006" key="4">
    <source>
        <dbReference type="Google" id="ProtNLM"/>
    </source>
</evidence>
<protein>
    <recommendedName>
        <fullName evidence="4">Hemagglutinin</fullName>
    </recommendedName>
</protein>
<feature type="non-terminal residue" evidence="2">
    <location>
        <position position="102"/>
    </location>
</feature>
<evidence type="ECO:0000313" key="3">
    <source>
        <dbReference type="Proteomes" id="UP000248631"/>
    </source>
</evidence>
<feature type="region of interest" description="Disordered" evidence="1">
    <location>
        <begin position="74"/>
        <end position="102"/>
    </location>
</feature>
<organism evidence="2 3">
    <name type="scientific">Herbaspirillum rubrisubalbicans</name>
    <dbReference type="NCBI Taxonomy" id="80842"/>
    <lineage>
        <taxon>Bacteria</taxon>
        <taxon>Pseudomonadati</taxon>
        <taxon>Pseudomonadota</taxon>
        <taxon>Betaproteobacteria</taxon>
        <taxon>Burkholderiales</taxon>
        <taxon>Oxalobacteraceae</taxon>
        <taxon>Herbaspirillum</taxon>
    </lineage>
</organism>
<proteinExistence type="predicted"/>
<gene>
    <name evidence="2" type="ORF">RB24_26550</name>
</gene>